<evidence type="ECO:0000313" key="3">
    <source>
        <dbReference type="Proteomes" id="UP000009138"/>
    </source>
</evidence>
<accession>I1BW20</accession>
<dbReference type="OrthoDB" id="2135488at2759"/>
<name>I1BW20_RHIO9</name>
<dbReference type="eggNOG" id="ENOG502RB3H">
    <property type="taxonomic scope" value="Eukaryota"/>
</dbReference>
<protein>
    <submittedName>
        <fullName evidence="2">Uncharacterized protein</fullName>
    </submittedName>
</protein>
<dbReference type="VEuPathDB" id="FungiDB:RO3G_05105"/>
<dbReference type="STRING" id="246409.I1BW20"/>
<evidence type="ECO:0000256" key="1">
    <source>
        <dbReference type="SAM" id="MobiDB-lite"/>
    </source>
</evidence>
<keyword evidence="3" id="KW-1185">Reference proteome</keyword>
<reference evidence="2 3" key="1">
    <citation type="journal article" date="2009" name="PLoS Genet.">
        <title>Genomic analysis of the basal lineage fungus Rhizopus oryzae reveals a whole-genome duplication.</title>
        <authorList>
            <person name="Ma L.-J."/>
            <person name="Ibrahim A.S."/>
            <person name="Skory C."/>
            <person name="Grabherr M.G."/>
            <person name="Burger G."/>
            <person name="Butler M."/>
            <person name="Elias M."/>
            <person name="Idnurm A."/>
            <person name="Lang B.F."/>
            <person name="Sone T."/>
            <person name="Abe A."/>
            <person name="Calvo S.E."/>
            <person name="Corrochano L.M."/>
            <person name="Engels R."/>
            <person name="Fu J."/>
            <person name="Hansberg W."/>
            <person name="Kim J.-M."/>
            <person name="Kodira C.D."/>
            <person name="Koehrsen M.J."/>
            <person name="Liu B."/>
            <person name="Miranda-Saavedra D."/>
            <person name="O'Leary S."/>
            <person name="Ortiz-Castellanos L."/>
            <person name="Poulter R."/>
            <person name="Rodriguez-Romero J."/>
            <person name="Ruiz-Herrera J."/>
            <person name="Shen Y.-Q."/>
            <person name="Zeng Q."/>
            <person name="Galagan J."/>
            <person name="Birren B.W."/>
            <person name="Cuomo C.A."/>
            <person name="Wickes B.L."/>
        </authorList>
    </citation>
    <scope>NUCLEOTIDE SEQUENCE [LARGE SCALE GENOMIC DNA]</scope>
    <source>
        <strain evidence="3">RA 99-880 / ATCC MYA-4621 / FGSC 9543 / NRRL 43880</strain>
    </source>
</reference>
<gene>
    <name evidence="2" type="ORF">RO3G_05105</name>
</gene>
<dbReference type="RefSeq" id="XP_067515796.1">
    <property type="nucleotide sequence ID" value="XM_067659695.1"/>
</dbReference>
<feature type="compositionally biased region" description="Polar residues" evidence="1">
    <location>
        <begin position="195"/>
        <end position="212"/>
    </location>
</feature>
<dbReference type="AlphaFoldDB" id="I1BW20"/>
<feature type="compositionally biased region" description="Low complexity" evidence="1">
    <location>
        <begin position="144"/>
        <end position="162"/>
    </location>
</feature>
<dbReference type="Proteomes" id="UP000009138">
    <property type="component" value="Unassembled WGS sequence"/>
</dbReference>
<proteinExistence type="predicted"/>
<sequence>MANILETYPETQSLNIDNIKHWDHSDSVLNKLKSFIKQHGISFHSPEYMILDPKVRPVPSNVSPDFTQWQPTTTRHCVLTENVEDRIHAISPGDQLAALAEREERAEQGADVPTMTAQKRPSMADITGMGKRILTSPTSNVPNPFNSFASPPTTPTSGSFPRPIRPPPPRAAPAGGSSLFITKPKPRSAGKPIQRTPSGSRTSASVPRGFQRQQRVQMLDFKAASEFEQNASAAIKKANEGKKKTSLFIA</sequence>
<organism evidence="2 3">
    <name type="scientific">Rhizopus delemar (strain RA 99-880 / ATCC MYA-4621 / FGSC 9543 / NRRL 43880)</name>
    <name type="common">Mucormycosis agent</name>
    <name type="synonym">Rhizopus arrhizus var. delemar</name>
    <dbReference type="NCBI Taxonomy" id="246409"/>
    <lineage>
        <taxon>Eukaryota</taxon>
        <taxon>Fungi</taxon>
        <taxon>Fungi incertae sedis</taxon>
        <taxon>Mucoromycota</taxon>
        <taxon>Mucoromycotina</taxon>
        <taxon>Mucoromycetes</taxon>
        <taxon>Mucorales</taxon>
        <taxon>Mucorineae</taxon>
        <taxon>Rhizopodaceae</taxon>
        <taxon>Rhizopus</taxon>
    </lineage>
</organism>
<dbReference type="EMBL" id="CH476734">
    <property type="protein sequence ID" value="EIE80400.1"/>
    <property type="molecule type" value="Genomic_DNA"/>
</dbReference>
<evidence type="ECO:0000313" key="2">
    <source>
        <dbReference type="EMBL" id="EIE80400.1"/>
    </source>
</evidence>
<feature type="region of interest" description="Disordered" evidence="1">
    <location>
        <begin position="134"/>
        <end position="212"/>
    </location>
</feature>
<dbReference type="GeneID" id="93612076"/>
<dbReference type="InParanoid" id="I1BW20"/>